<dbReference type="PANTHER" id="PTHR23320">
    <property type="entry name" value="MEMBRANE-SPANNING 4-DOMAINS SUBFAMILY A MS4A -RELATED"/>
    <property type="match status" value="1"/>
</dbReference>
<feature type="compositionally biased region" description="Polar residues" evidence="1">
    <location>
        <begin position="174"/>
        <end position="187"/>
    </location>
</feature>
<name>A0A8J9Z2R7_BRALA</name>
<dbReference type="EMBL" id="OV696700">
    <property type="protein sequence ID" value="CAH1246032.1"/>
    <property type="molecule type" value="Genomic_DNA"/>
</dbReference>
<feature type="transmembrane region" description="Helical" evidence="2">
    <location>
        <begin position="12"/>
        <end position="33"/>
    </location>
</feature>
<keyword evidence="2" id="KW-0472">Membrane</keyword>
<keyword evidence="2" id="KW-1133">Transmembrane helix</keyword>
<dbReference type="OrthoDB" id="5983697at2759"/>
<accession>A0A8J9Z2R7</accession>
<organism evidence="3 4">
    <name type="scientific">Branchiostoma lanceolatum</name>
    <name type="common">Common lancelet</name>
    <name type="synonym">Amphioxus lanceolatum</name>
    <dbReference type="NCBI Taxonomy" id="7740"/>
    <lineage>
        <taxon>Eukaryota</taxon>
        <taxon>Metazoa</taxon>
        <taxon>Chordata</taxon>
        <taxon>Cephalochordata</taxon>
        <taxon>Leptocardii</taxon>
        <taxon>Amphioxiformes</taxon>
        <taxon>Branchiostomatidae</taxon>
        <taxon>Branchiostoma</taxon>
    </lineage>
</organism>
<protein>
    <submittedName>
        <fullName evidence="3">Hypp7635 protein</fullName>
    </submittedName>
</protein>
<dbReference type="Proteomes" id="UP000838412">
    <property type="component" value="Chromosome 15"/>
</dbReference>
<feature type="region of interest" description="Disordered" evidence="1">
    <location>
        <begin position="174"/>
        <end position="195"/>
    </location>
</feature>
<keyword evidence="2" id="KW-0812">Transmembrane</keyword>
<keyword evidence="4" id="KW-1185">Reference proteome</keyword>
<sequence length="205" mass="21686">MCQPGCYLTGMGVALVILGVVDTFFGIGALAAFPRNYFSRVGAPIWTGLFVVLTGVIGIMAGRKFKQTGTHSGFTAAFLTLSILGIFVAWAQLGMSSWAIAIYGYSCSPSIVRIFDLSAISVTTLNQANGYCWTMIHLHRAGAALGGLVVIMCLVSSILGCVACCNRGNQQPGQSGMSMQPTNQPDTANYPPAVRGAYNPQARYI</sequence>
<evidence type="ECO:0000313" key="3">
    <source>
        <dbReference type="EMBL" id="CAH1246032.1"/>
    </source>
</evidence>
<evidence type="ECO:0000256" key="1">
    <source>
        <dbReference type="SAM" id="MobiDB-lite"/>
    </source>
</evidence>
<gene>
    <name evidence="3" type="primary">Hypp7635</name>
    <name evidence="3" type="ORF">BLAG_LOCUS8187</name>
</gene>
<evidence type="ECO:0000256" key="2">
    <source>
        <dbReference type="SAM" id="Phobius"/>
    </source>
</evidence>
<evidence type="ECO:0000313" key="4">
    <source>
        <dbReference type="Proteomes" id="UP000838412"/>
    </source>
</evidence>
<dbReference type="PANTHER" id="PTHR23320:SF130">
    <property type="entry name" value="TRANSMEMBRANE PROTEIN 212"/>
    <property type="match status" value="1"/>
</dbReference>
<proteinExistence type="predicted"/>
<feature type="transmembrane region" description="Helical" evidence="2">
    <location>
        <begin position="143"/>
        <end position="165"/>
    </location>
</feature>
<feature type="transmembrane region" description="Helical" evidence="2">
    <location>
        <begin position="45"/>
        <end position="62"/>
    </location>
</feature>
<dbReference type="AlphaFoldDB" id="A0A8J9Z2R7"/>
<dbReference type="InterPro" id="IPR030417">
    <property type="entry name" value="MS4A"/>
</dbReference>
<reference evidence="3" key="1">
    <citation type="submission" date="2022-01" db="EMBL/GenBank/DDBJ databases">
        <authorList>
            <person name="Braso-Vives M."/>
        </authorList>
    </citation>
    <scope>NUCLEOTIDE SEQUENCE</scope>
</reference>
<feature type="transmembrane region" description="Helical" evidence="2">
    <location>
        <begin position="74"/>
        <end position="93"/>
    </location>
</feature>